<dbReference type="CDD" id="cd06843">
    <property type="entry name" value="PLPDE_III_PvsE_like"/>
    <property type="match status" value="1"/>
</dbReference>
<dbReference type="EMBL" id="CP014476">
    <property type="protein sequence ID" value="AMK79353.1"/>
    <property type="molecule type" value="Genomic_DNA"/>
</dbReference>
<dbReference type="Pfam" id="PF02784">
    <property type="entry name" value="Orn_Arg_deC_N"/>
    <property type="match status" value="1"/>
</dbReference>
<dbReference type="InterPro" id="IPR002433">
    <property type="entry name" value="Orn_de-COase"/>
</dbReference>
<evidence type="ECO:0000256" key="1">
    <source>
        <dbReference type="ARBA" id="ARBA00001933"/>
    </source>
</evidence>
<feature type="modified residue" description="N6-(pyridoxal phosphate)lysine" evidence="3">
    <location>
        <position position="53"/>
    </location>
</feature>
<dbReference type="OrthoDB" id="9802147at2"/>
<dbReference type="InterPro" id="IPR022643">
    <property type="entry name" value="De-COase2_C"/>
</dbReference>
<gene>
    <name evidence="7" type="ORF">JT25_023180</name>
</gene>
<keyword evidence="8" id="KW-1185">Reference proteome</keyword>
<dbReference type="RefSeq" id="WP_036275369.1">
    <property type="nucleotide sequence ID" value="NZ_CP014476.1"/>
</dbReference>
<dbReference type="AlphaFoldDB" id="A0A140E7H9"/>
<accession>A0A140E7H9</accession>
<comment type="cofactor">
    <cofactor evidence="1 3">
        <name>pyridoxal 5'-phosphate</name>
        <dbReference type="ChEBI" id="CHEBI:597326"/>
    </cofactor>
</comment>
<evidence type="ECO:0000256" key="2">
    <source>
        <dbReference type="ARBA" id="ARBA00022898"/>
    </source>
</evidence>
<evidence type="ECO:0000313" key="8">
    <source>
        <dbReference type="Proteomes" id="UP000030512"/>
    </source>
</evidence>
<dbReference type="Gene3D" id="2.40.37.10">
    <property type="entry name" value="Lyase, Ornithine Decarboxylase, Chain A, domain 1"/>
    <property type="match status" value="1"/>
</dbReference>
<dbReference type="GO" id="GO:0008836">
    <property type="term" value="F:diaminopimelate decarboxylase activity"/>
    <property type="evidence" value="ECO:0007669"/>
    <property type="project" value="TreeGrafter"/>
</dbReference>
<dbReference type="PANTHER" id="PTHR43727:SF2">
    <property type="entry name" value="GROUP IV DECARBOXYLASE"/>
    <property type="match status" value="1"/>
</dbReference>
<dbReference type="SUPFAM" id="SSF51419">
    <property type="entry name" value="PLP-binding barrel"/>
    <property type="match status" value="1"/>
</dbReference>
<feature type="active site" description="Proton donor" evidence="3">
    <location>
        <position position="348"/>
    </location>
</feature>
<dbReference type="PRINTS" id="PR01182">
    <property type="entry name" value="ORNDCRBXLASE"/>
</dbReference>
<dbReference type="Proteomes" id="UP000030512">
    <property type="component" value="Chromosome"/>
</dbReference>
<feature type="domain" description="Orn/DAP/Arg decarboxylase 2 N-terminal" evidence="6">
    <location>
        <begin position="31"/>
        <end position="277"/>
    </location>
</feature>
<protein>
    <submittedName>
        <fullName evidence="7">Diaminopimelate decarboxylase</fullName>
    </submittedName>
</protein>
<evidence type="ECO:0000313" key="7">
    <source>
        <dbReference type="EMBL" id="AMK79353.1"/>
    </source>
</evidence>
<proteinExistence type="inferred from homology"/>
<dbReference type="GO" id="GO:0006596">
    <property type="term" value="P:polyamine biosynthetic process"/>
    <property type="evidence" value="ECO:0007669"/>
    <property type="project" value="InterPro"/>
</dbReference>
<dbReference type="SUPFAM" id="SSF50621">
    <property type="entry name" value="Alanine racemase C-terminal domain-like"/>
    <property type="match status" value="1"/>
</dbReference>
<dbReference type="InterPro" id="IPR029066">
    <property type="entry name" value="PLP-binding_barrel"/>
</dbReference>
<evidence type="ECO:0000259" key="5">
    <source>
        <dbReference type="Pfam" id="PF00278"/>
    </source>
</evidence>
<dbReference type="Gene3D" id="3.20.20.10">
    <property type="entry name" value="Alanine racemase"/>
    <property type="match status" value="1"/>
</dbReference>
<dbReference type="GO" id="GO:0009089">
    <property type="term" value="P:lysine biosynthetic process via diaminopimelate"/>
    <property type="evidence" value="ECO:0007669"/>
    <property type="project" value="TreeGrafter"/>
</dbReference>
<dbReference type="PANTHER" id="PTHR43727">
    <property type="entry name" value="DIAMINOPIMELATE DECARBOXYLASE"/>
    <property type="match status" value="1"/>
</dbReference>
<feature type="domain" description="Orn/DAP/Arg decarboxylase 2 C-terminal" evidence="5">
    <location>
        <begin position="24"/>
        <end position="375"/>
    </location>
</feature>
<sequence>MNRSLARVTEAVHLACTDEPLCAYIYDLAALDSHAAELAATLPSNCELFYAVKANSDLPILQTLAPYVRGFEVASGGELDWVRRHFPDTPVIFGGPGKLDTELAAALEQDVELLHVESLGELRRLAWLARSTDRQADVLLRINLALGGVPATTLTMGGRATPFGIDSGQLPQCLTWLARHPEIRLHGFHFHLMSHQLDADAHLALLSRYFRQARQWREQFGLTINHLNVGGGIGINYREPERQFDWPAFSAGLTALVESENMQDWRIRFEPGRYLTAACGYYAMQVLDIKQCFGRHFAVGRGGTHHFRTPYAQGHSHPFLVLPREHWPYPFPRPGVEQTEITVVGQLCTPKDVLATDAPVGRLRVGDLLVFPYAGAYAWHISHHDFLRHLHPRHIYLSAQEPVHAANQ</sequence>
<dbReference type="Pfam" id="PF00278">
    <property type="entry name" value="Orn_DAP_Arg_deC"/>
    <property type="match status" value="1"/>
</dbReference>
<dbReference type="STRING" id="1538553.JT25_023180"/>
<dbReference type="InterPro" id="IPR022644">
    <property type="entry name" value="De-COase2_N"/>
</dbReference>
<organism evidence="7 8">
    <name type="scientific">Methylomonas denitrificans</name>
    <dbReference type="NCBI Taxonomy" id="1538553"/>
    <lineage>
        <taxon>Bacteria</taxon>
        <taxon>Pseudomonadati</taxon>
        <taxon>Pseudomonadota</taxon>
        <taxon>Gammaproteobacteria</taxon>
        <taxon>Methylococcales</taxon>
        <taxon>Methylococcaceae</taxon>
        <taxon>Methylomonas</taxon>
    </lineage>
</organism>
<name>A0A140E7H9_9GAMM</name>
<evidence type="ECO:0000256" key="4">
    <source>
        <dbReference type="RuleBase" id="RU003737"/>
    </source>
</evidence>
<evidence type="ECO:0000256" key="3">
    <source>
        <dbReference type="PIRSR" id="PIRSR600183-50"/>
    </source>
</evidence>
<dbReference type="KEGG" id="mdn:JT25_023180"/>
<dbReference type="InterPro" id="IPR000183">
    <property type="entry name" value="Orn/DAP/Arg_de-COase"/>
</dbReference>
<dbReference type="PROSITE" id="PS00879">
    <property type="entry name" value="ODR_DC_2_2"/>
    <property type="match status" value="1"/>
</dbReference>
<dbReference type="PRINTS" id="PR01179">
    <property type="entry name" value="ODADCRBXLASE"/>
</dbReference>
<evidence type="ECO:0000259" key="6">
    <source>
        <dbReference type="Pfam" id="PF02784"/>
    </source>
</evidence>
<comment type="similarity">
    <text evidence="4">Belongs to the Orn/Lys/Arg decarboxylase class-II family.</text>
</comment>
<keyword evidence="2 3" id="KW-0663">Pyridoxal phosphate</keyword>
<dbReference type="InterPro" id="IPR022657">
    <property type="entry name" value="De-COase2_CS"/>
</dbReference>
<dbReference type="InterPro" id="IPR009006">
    <property type="entry name" value="Ala_racemase/Decarboxylase_C"/>
</dbReference>
<reference evidence="7 8" key="1">
    <citation type="journal article" date="2015" name="Environ. Microbiol.">
        <title>Methane oxidation coupled to nitrate reduction under hypoxia by the Gammaproteobacterium Methylomonas denitrificans, sp. nov. type strain FJG1.</title>
        <authorList>
            <person name="Kits K.D."/>
            <person name="Klotz M.G."/>
            <person name="Stein L.Y."/>
        </authorList>
    </citation>
    <scope>NUCLEOTIDE SEQUENCE [LARGE SCALE GENOMIC DNA]</scope>
    <source>
        <strain evidence="7 8">FJG1</strain>
    </source>
</reference>